<dbReference type="SUPFAM" id="SSF54001">
    <property type="entry name" value="Cysteine proteinases"/>
    <property type="match status" value="1"/>
</dbReference>
<name>A0A6L2J1T2_TANCI</name>
<keyword evidence="3" id="KW-0378">Hydrolase</keyword>
<feature type="region of interest" description="Disordered" evidence="4">
    <location>
        <begin position="11"/>
        <end position="44"/>
    </location>
</feature>
<dbReference type="PANTHER" id="PTHR31973:SF187">
    <property type="entry name" value="MUTATOR TRANSPOSASE MUDRA PROTEIN"/>
    <property type="match status" value="1"/>
</dbReference>
<comment type="caution">
    <text evidence="6">The sequence shown here is derived from an EMBL/GenBank/DDBJ whole genome shotgun (WGS) entry which is preliminary data.</text>
</comment>
<feature type="compositionally biased region" description="Gly residues" evidence="4">
    <location>
        <begin position="232"/>
        <end position="245"/>
    </location>
</feature>
<protein>
    <submittedName>
        <fullName evidence="6">Phospholipase-like protein</fullName>
    </submittedName>
</protein>
<dbReference type="EMBL" id="BKCJ010000156">
    <property type="protein sequence ID" value="GEU30427.1"/>
    <property type="molecule type" value="Genomic_DNA"/>
</dbReference>
<dbReference type="AlphaFoldDB" id="A0A6L2J1T2"/>
<dbReference type="GO" id="GO:0006508">
    <property type="term" value="P:proteolysis"/>
    <property type="evidence" value="ECO:0007669"/>
    <property type="project" value="UniProtKB-KW"/>
</dbReference>
<dbReference type="Pfam" id="PF02902">
    <property type="entry name" value="Peptidase_C48"/>
    <property type="match status" value="1"/>
</dbReference>
<comment type="similarity">
    <text evidence="1">Belongs to the peptidase C48 family.</text>
</comment>
<feature type="compositionally biased region" description="Polar residues" evidence="4">
    <location>
        <begin position="17"/>
        <end position="32"/>
    </location>
</feature>
<dbReference type="InterPro" id="IPR003653">
    <property type="entry name" value="Peptidase_C48_C"/>
</dbReference>
<proteinExistence type="inferred from homology"/>
<dbReference type="Gene3D" id="3.40.395.10">
    <property type="entry name" value="Adenoviral Proteinase, Chain A"/>
    <property type="match status" value="1"/>
</dbReference>
<evidence type="ECO:0000256" key="1">
    <source>
        <dbReference type="ARBA" id="ARBA00005234"/>
    </source>
</evidence>
<keyword evidence="2" id="KW-0645">Protease</keyword>
<dbReference type="PROSITE" id="PS50600">
    <property type="entry name" value="ULP_PROTEASE"/>
    <property type="match status" value="1"/>
</dbReference>
<accession>A0A6L2J1T2</accession>
<sequence length="1156" mass="131708">MVDWAEIKVETEGVEARTSTTEGVEAKNSTTEGVEARTSTKDKGKEKELIELRNRMKALRKAKANAKDKPDGITKEPFISVEKHMERYPMYDETTQWRLRKPKERSGEVRVVGKYGQRPPRVSDLEKGKTKKADQACYRKIIALDGCFPKSPNQGEILTAIGRDGNNHIYIVVWAVVNVENKDNWTWFLELLKEDLGCGGGNGLTLMSDQHKAIVLGRGAGGSGGASRSIGKGTGGAGSRGGASGSIGRVACRFGSTSGSRGRGVGKSKRKPVSATGTQKRQATTLSYISSPGNKSERHSNIGGANDQRPLGCRSPQNGQLKESNLDSQKNAMSPSASFAERQRRWKEELAEELERKQGHSLHFGRPEFALIIGMRFGTISFCLYTYTDLKFHNKVFPHKVGLVVTNLDVLGVIEDEVMFRNLCDEDSVRICLILALEVIFMGRLLTCPVDDSLFGLIENLEAWNVFPWGGGHVWTQLYDLIKNVVVKHSDTHYLGLKKDRNYVPTYMLIGSVFAFQDSKTNTDIRPTRAEYQSSWWIENNVFLTSRSQASRNRTSPLFQVYLSKLEKSHKRRASSFRESYSVCTRDSRLKTRRLTDRVIRELSVRVFKLETIIQVLALERNDKLGRLQFNDDLYRLRGDFVESLNILFQDLVDPHDSVEDIANELKLCLEEERIHSEQEKRIQQEKWLRLEEDKMLRLEEDKMLQIAEVKKRKRYEFMNSTHVKNILGKFPPIKRNDAHSVTCRAKLKESWVKIKNTVKTMPLFYANGDKYGIPWSDIDQVFIPINETDQHWCLGHLDILSGLVTFYDSGDTYDYEWRDCLAESYKLLEELQDFELEKLDEINSDVLVMVMVIAMKQLALFNVGFYIDCNVHYAPFVTLTIVYVIIHERLLVILEGAKVFDKKEAGSPLLRTPPLKKEERELNSHVVLKKKKKGRSMVKVTRKRKHQYYKKINKFRKVHGKRVSVEGESIMNIDHLNGLIEMMEIIEFTLEIYDSVWCLREMVKAENKRILGMNKHLVDAEGYQGQGKVYYAKLFNLVLADLEKDDMPIIDEVVFKIHKKGFLNLILQGKEKVDEFLAATPTKEHQVVVANYKRAIVNRKAKMVEVVAPIQENVDVGIKHEDKKKIVLGSMAPANFVKNPVVSASMGQGSSVKVC</sequence>
<dbReference type="InterPro" id="IPR038765">
    <property type="entry name" value="Papain-like_cys_pep_sf"/>
</dbReference>
<feature type="domain" description="Ubiquitin-like protease family profile" evidence="5">
    <location>
        <begin position="668"/>
        <end position="881"/>
    </location>
</feature>
<evidence type="ECO:0000256" key="4">
    <source>
        <dbReference type="SAM" id="MobiDB-lite"/>
    </source>
</evidence>
<feature type="region of interest" description="Disordered" evidence="4">
    <location>
        <begin position="220"/>
        <end position="342"/>
    </location>
</feature>
<dbReference type="PANTHER" id="PTHR31973">
    <property type="entry name" value="POLYPROTEIN, PUTATIVE-RELATED"/>
    <property type="match status" value="1"/>
</dbReference>
<gene>
    <name evidence="6" type="ORF">Tci_002405</name>
</gene>
<feature type="compositionally biased region" description="Basic and acidic residues" evidence="4">
    <location>
        <begin position="34"/>
        <end position="44"/>
    </location>
</feature>
<evidence type="ECO:0000256" key="2">
    <source>
        <dbReference type="ARBA" id="ARBA00022670"/>
    </source>
</evidence>
<feature type="compositionally biased region" description="Polar residues" evidence="4">
    <location>
        <begin position="275"/>
        <end position="294"/>
    </location>
</feature>
<evidence type="ECO:0000256" key="3">
    <source>
        <dbReference type="ARBA" id="ARBA00022801"/>
    </source>
</evidence>
<reference evidence="6" key="1">
    <citation type="journal article" date="2019" name="Sci. Rep.">
        <title>Draft genome of Tanacetum cinerariifolium, the natural source of mosquito coil.</title>
        <authorList>
            <person name="Yamashiro T."/>
            <person name="Shiraishi A."/>
            <person name="Satake H."/>
            <person name="Nakayama K."/>
        </authorList>
    </citation>
    <scope>NUCLEOTIDE SEQUENCE</scope>
</reference>
<organism evidence="6">
    <name type="scientific">Tanacetum cinerariifolium</name>
    <name type="common">Dalmatian daisy</name>
    <name type="synonym">Chrysanthemum cinerariifolium</name>
    <dbReference type="NCBI Taxonomy" id="118510"/>
    <lineage>
        <taxon>Eukaryota</taxon>
        <taxon>Viridiplantae</taxon>
        <taxon>Streptophyta</taxon>
        <taxon>Embryophyta</taxon>
        <taxon>Tracheophyta</taxon>
        <taxon>Spermatophyta</taxon>
        <taxon>Magnoliopsida</taxon>
        <taxon>eudicotyledons</taxon>
        <taxon>Gunneridae</taxon>
        <taxon>Pentapetalae</taxon>
        <taxon>asterids</taxon>
        <taxon>campanulids</taxon>
        <taxon>Asterales</taxon>
        <taxon>Asteraceae</taxon>
        <taxon>Asteroideae</taxon>
        <taxon>Anthemideae</taxon>
        <taxon>Anthemidinae</taxon>
        <taxon>Tanacetum</taxon>
    </lineage>
</organism>
<evidence type="ECO:0000313" key="6">
    <source>
        <dbReference type="EMBL" id="GEU30427.1"/>
    </source>
</evidence>
<dbReference type="GO" id="GO:0008234">
    <property type="term" value="F:cysteine-type peptidase activity"/>
    <property type="evidence" value="ECO:0007669"/>
    <property type="project" value="InterPro"/>
</dbReference>
<feature type="compositionally biased region" description="Polar residues" evidence="4">
    <location>
        <begin position="315"/>
        <end position="337"/>
    </location>
</feature>
<evidence type="ECO:0000259" key="5">
    <source>
        <dbReference type="PROSITE" id="PS50600"/>
    </source>
</evidence>